<dbReference type="NCBIfam" id="TIGR04183">
    <property type="entry name" value="Por_Secre_tail"/>
    <property type="match status" value="1"/>
</dbReference>
<dbReference type="InterPro" id="IPR026444">
    <property type="entry name" value="Secre_tail"/>
</dbReference>
<accession>A0A4Z0Q843</accession>
<organism evidence="2 3">
    <name type="scientific">Hymenobacter metallicola</name>
    <dbReference type="NCBI Taxonomy" id="2563114"/>
    <lineage>
        <taxon>Bacteria</taxon>
        <taxon>Pseudomonadati</taxon>
        <taxon>Bacteroidota</taxon>
        <taxon>Cytophagia</taxon>
        <taxon>Cytophagales</taxon>
        <taxon>Hymenobacteraceae</taxon>
        <taxon>Hymenobacter</taxon>
    </lineage>
</organism>
<evidence type="ECO:0000259" key="1">
    <source>
        <dbReference type="Pfam" id="PF18962"/>
    </source>
</evidence>
<dbReference type="Proteomes" id="UP000298471">
    <property type="component" value="Unassembled WGS sequence"/>
</dbReference>
<dbReference type="EMBL" id="SRMB01000003">
    <property type="protein sequence ID" value="TGE26247.1"/>
    <property type="molecule type" value="Genomic_DNA"/>
</dbReference>
<evidence type="ECO:0000313" key="3">
    <source>
        <dbReference type="Proteomes" id="UP000298471"/>
    </source>
</evidence>
<dbReference type="Pfam" id="PF18962">
    <property type="entry name" value="Por_Secre_tail"/>
    <property type="match status" value="1"/>
</dbReference>
<evidence type="ECO:0000313" key="2">
    <source>
        <dbReference type="EMBL" id="TGE26247.1"/>
    </source>
</evidence>
<comment type="caution">
    <text evidence="2">The sequence shown here is derived from an EMBL/GenBank/DDBJ whole genome shotgun (WGS) entry which is preliminary data.</text>
</comment>
<dbReference type="OrthoDB" id="5377264at2"/>
<proteinExistence type="predicted"/>
<dbReference type="AlphaFoldDB" id="A0A4Z0Q843"/>
<protein>
    <submittedName>
        <fullName evidence="2">T9SS type A sorting domain-containing protein</fullName>
    </submittedName>
</protein>
<keyword evidence="3" id="KW-1185">Reference proteome</keyword>
<sequence>MSALLKSTLSIYQTPYLSASRHVVQTAILGTNTDALGNKQFAVVRLLSSPSLSTREALAQGQVELYPNPATQQLTLHLTGVADTQPLHVKVLDVLGREVLALPATHLVSGRVELVVQALRTGSYTLRVQGKDFTATRHFVRAN</sequence>
<feature type="domain" description="Secretion system C-terminal sorting" evidence="1">
    <location>
        <begin position="65"/>
        <end position="137"/>
    </location>
</feature>
<name>A0A4Z0Q843_9BACT</name>
<reference evidence="2 3" key="1">
    <citation type="submission" date="2019-04" db="EMBL/GenBank/DDBJ databases">
        <authorList>
            <person name="Feng G."/>
            <person name="Zhang J."/>
            <person name="Zhu H."/>
        </authorList>
    </citation>
    <scope>NUCLEOTIDE SEQUENCE [LARGE SCALE GENOMIC DNA]</scope>
    <source>
        <strain evidence="2 3">9PBR-1</strain>
    </source>
</reference>
<gene>
    <name evidence="2" type="ORF">E5K02_15685</name>
</gene>